<sequence>MGSLDYTEAVNVALDRLRTTGFYIGHFFANHGPMAAEALAKLGYCDEVDGWVDANIHHRQHGPLPDPTQPITEWQTSLGQRDRGGDWVELFRRELAEAAWRDVLQRWWPRLLPGCAGSLTHGLIRTAHAVRSLRDSAQPTELQMDELARGLALWATTYQPLETGPVDGGNLDAGAVDRALSELTAEYAGHYTSTMPSFPVPLIHTITAPAAMRLLLAEVPADLHALSLRTIAEVNRELFVAFGGQRMVDTPAQPDTERTFSDLAAAAVELGDEHAIKICEAAARENALRPDPRYLGAASAATNLIRQRSGPT</sequence>
<accession>A0A7I7P9Z8</accession>
<name>A0A7I7P9Z8_9MYCO</name>
<dbReference type="Proteomes" id="UP000466894">
    <property type="component" value="Chromosome"/>
</dbReference>
<reference evidence="1 4" key="2">
    <citation type="journal article" date="2019" name="Emerg. Microbes Infect.">
        <title>Comprehensive subspecies identification of 175 nontuberculous mycobacteria species based on 7547 genomic profiles.</title>
        <authorList>
            <person name="Matsumoto Y."/>
            <person name="Kinjo T."/>
            <person name="Motooka D."/>
            <person name="Nabeya D."/>
            <person name="Jung N."/>
            <person name="Uechi K."/>
            <person name="Horii T."/>
            <person name="Iida T."/>
            <person name="Fujita J."/>
            <person name="Nakamura S."/>
        </authorList>
    </citation>
    <scope>NUCLEOTIDE SEQUENCE [LARGE SCALE GENOMIC DNA]</scope>
    <source>
        <strain evidence="1 4">JCM 16367</strain>
    </source>
</reference>
<reference evidence="2 3" key="1">
    <citation type="submission" date="2017-02" db="EMBL/GenBank/DDBJ databases">
        <title>The new phylogeny of genus Mycobacterium.</title>
        <authorList>
            <person name="Tortoli E."/>
            <person name="Trovato A."/>
            <person name="Cirillo D.M."/>
        </authorList>
    </citation>
    <scope>NUCLEOTIDE SEQUENCE [LARGE SCALE GENOMIC DNA]</scope>
    <source>
        <strain evidence="2 3">DSM 45145</strain>
    </source>
</reference>
<evidence type="ECO:0000313" key="4">
    <source>
        <dbReference type="Proteomes" id="UP000466894"/>
    </source>
</evidence>
<dbReference type="OrthoDB" id="6396144at2"/>
<evidence type="ECO:0008006" key="5">
    <source>
        <dbReference type="Google" id="ProtNLM"/>
    </source>
</evidence>
<dbReference type="RefSeq" id="WP_083088533.1">
    <property type="nucleotide sequence ID" value="NZ_AP022583.1"/>
</dbReference>
<dbReference type="AlphaFoldDB" id="A0A7I7P9Z8"/>
<evidence type="ECO:0000313" key="1">
    <source>
        <dbReference type="EMBL" id="BBY05385.1"/>
    </source>
</evidence>
<evidence type="ECO:0000313" key="2">
    <source>
        <dbReference type="EMBL" id="ORB12980.1"/>
    </source>
</evidence>
<proteinExistence type="predicted"/>
<dbReference type="KEGG" id="mnv:MNVI_07030"/>
<organism evidence="1 4">
    <name type="scientific">Mycobacterium noviomagense</name>
    <dbReference type="NCBI Taxonomy" id="459858"/>
    <lineage>
        <taxon>Bacteria</taxon>
        <taxon>Bacillati</taxon>
        <taxon>Actinomycetota</taxon>
        <taxon>Actinomycetes</taxon>
        <taxon>Mycobacteriales</taxon>
        <taxon>Mycobacteriaceae</taxon>
        <taxon>Mycobacterium</taxon>
    </lineage>
</organism>
<dbReference type="EMBL" id="AP022583">
    <property type="protein sequence ID" value="BBY05385.1"/>
    <property type="molecule type" value="Genomic_DNA"/>
</dbReference>
<gene>
    <name evidence="2" type="ORF">BST37_14795</name>
    <name evidence="1" type="ORF">MNVI_07030</name>
</gene>
<reference evidence="1" key="3">
    <citation type="submission" date="2020-02" db="EMBL/GenBank/DDBJ databases">
        <authorList>
            <person name="Matsumoto Y."/>
            <person name="Motooka D."/>
            <person name="Nakamura S."/>
        </authorList>
    </citation>
    <scope>NUCLEOTIDE SEQUENCE</scope>
    <source>
        <strain evidence="1">JCM 16367</strain>
    </source>
</reference>
<protein>
    <recommendedName>
        <fullName evidence="5">DUF4243 domain-containing protein</fullName>
    </recommendedName>
</protein>
<dbReference type="EMBL" id="MVIC01000028">
    <property type="protein sequence ID" value="ORB12980.1"/>
    <property type="molecule type" value="Genomic_DNA"/>
</dbReference>
<keyword evidence="3" id="KW-1185">Reference proteome</keyword>
<dbReference type="Proteomes" id="UP000192374">
    <property type="component" value="Unassembled WGS sequence"/>
</dbReference>
<evidence type="ECO:0000313" key="3">
    <source>
        <dbReference type="Proteomes" id="UP000192374"/>
    </source>
</evidence>